<dbReference type="SMART" id="SM00914">
    <property type="entry name" value="IDEAL"/>
    <property type="match status" value="1"/>
</dbReference>
<protein>
    <submittedName>
        <fullName evidence="3">IDEAL domain-containing protein</fullName>
    </submittedName>
</protein>
<sequence length="75" mass="9036">MRSEHSRDQYTPNTPQNNSFEKIVSIDKEYAQMVLDAALMNAEKERLRRLIDQSLDERDKDTFMKLSERYKQLIR</sequence>
<dbReference type="RefSeq" id="WP_376844546.1">
    <property type="nucleotide sequence ID" value="NZ_JBHSFW010000001.1"/>
</dbReference>
<evidence type="ECO:0000313" key="4">
    <source>
        <dbReference type="Proteomes" id="UP001596022"/>
    </source>
</evidence>
<dbReference type="Proteomes" id="UP001596022">
    <property type="component" value="Unassembled WGS sequence"/>
</dbReference>
<feature type="compositionally biased region" description="Polar residues" evidence="1">
    <location>
        <begin position="9"/>
        <end position="20"/>
    </location>
</feature>
<gene>
    <name evidence="3" type="ORF">ACFO4N_02035</name>
</gene>
<dbReference type="Pfam" id="PF08858">
    <property type="entry name" value="IDEAL"/>
    <property type="match status" value="1"/>
</dbReference>
<keyword evidence="4" id="KW-1185">Reference proteome</keyword>
<reference evidence="4" key="1">
    <citation type="journal article" date="2019" name="Int. J. Syst. Evol. Microbiol.">
        <title>The Global Catalogue of Microorganisms (GCM) 10K type strain sequencing project: providing services to taxonomists for standard genome sequencing and annotation.</title>
        <authorList>
            <consortium name="The Broad Institute Genomics Platform"/>
            <consortium name="The Broad Institute Genome Sequencing Center for Infectious Disease"/>
            <person name="Wu L."/>
            <person name="Ma J."/>
        </authorList>
    </citation>
    <scope>NUCLEOTIDE SEQUENCE [LARGE SCALE GENOMIC DNA]</scope>
    <source>
        <strain evidence="4">CGMCC 1.16306</strain>
    </source>
</reference>
<dbReference type="Gene3D" id="4.10.810.10">
    <property type="entry name" value="Virus Scaffolding Protein, Chain A"/>
    <property type="match status" value="1"/>
</dbReference>
<dbReference type="InterPro" id="IPR027393">
    <property type="entry name" value="Virus_scaffolding_prot_C"/>
</dbReference>
<evidence type="ECO:0000259" key="2">
    <source>
        <dbReference type="SMART" id="SM00914"/>
    </source>
</evidence>
<feature type="domain" description="IDEAL" evidence="2">
    <location>
        <begin position="34"/>
        <end position="70"/>
    </location>
</feature>
<feature type="region of interest" description="Disordered" evidence="1">
    <location>
        <begin position="1"/>
        <end position="20"/>
    </location>
</feature>
<dbReference type="EMBL" id="JBHSFW010000001">
    <property type="protein sequence ID" value="MFC4617506.1"/>
    <property type="molecule type" value="Genomic_DNA"/>
</dbReference>
<dbReference type="InterPro" id="IPR014957">
    <property type="entry name" value="IDEAL_dom"/>
</dbReference>
<organism evidence="3 4">
    <name type="scientific">Camelliibacillus cellulosilyticus</name>
    <dbReference type="NCBI Taxonomy" id="2174486"/>
    <lineage>
        <taxon>Bacteria</taxon>
        <taxon>Bacillati</taxon>
        <taxon>Bacillota</taxon>
        <taxon>Bacilli</taxon>
        <taxon>Bacillales</taxon>
        <taxon>Sporolactobacillaceae</taxon>
        <taxon>Camelliibacillus</taxon>
    </lineage>
</organism>
<accession>A0ABV9GL07</accession>
<evidence type="ECO:0000256" key="1">
    <source>
        <dbReference type="SAM" id="MobiDB-lite"/>
    </source>
</evidence>
<proteinExistence type="predicted"/>
<comment type="caution">
    <text evidence="3">The sequence shown here is derived from an EMBL/GenBank/DDBJ whole genome shotgun (WGS) entry which is preliminary data.</text>
</comment>
<name>A0ABV9GL07_9BACL</name>
<evidence type="ECO:0000313" key="3">
    <source>
        <dbReference type="EMBL" id="MFC4617506.1"/>
    </source>
</evidence>